<comment type="catalytic activity">
    <reaction evidence="7 8 12">
        <text>(S)-4-amino-5-oxopentanoate + tRNA(Glu) + NADP(+) = L-glutamyl-tRNA(Glu) + NADPH + H(+)</text>
        <dbReference type="Rhea" id="RHEA:12344"/>
        <dbReference type="Rhea" id="RHEA-COMP:9663"/>
        <dbReference type="Rhea" id="RHEA-COMP:9680"/>
        <dbReference type="ChEBI" id="CHEBI:15378"/>
        <dbReference type="ChEBI" id="CHEBI:57501"/>
        <dbReference type="ChEBI" id="CHEBI:57783"/>
        <dbReference type="ChEBI" id="CHEBI:58349"/>
        <dbReference type="ChEBI" id="CHEBI:78442"/>
        <dbReference type="ChEBI" id="CHEBI:78520"/>
        <dbReference type="EC" id="1.2.1.70"/>
    </reaction>
</comment>
<dbReference type="Gene3D" id="3.40.50.720">
    <property type="entry name" value="NAD(P)-binding Rossmann-like Domain"/>
    <property type="match status" value="1"/>
</dbReference>
<dbReference type="SUPFAM" id="SSF51735">
    <property type="entry name" value="NAD(P)-binding Rossmann-fold domains"/>
    <property type="match status" value="1"/>
</dbReference>
<feature type="binding site" evidence="8 10">
    <location>
        <position position="104"/>
    </location>
    <ligand>
        <name>substrate</name>
    </ligand>
</feature>
<dbReference type="AlphaFoldDB" id="A0A4P8IJQ1"/>
<evidence type="ECO:0000313" key="17">
    <source>
        <dbReference type="Proteomes" id="UP000298653"/>
    </source>
</evidence>
<evidence type="ECO:0000256" key="11">
    <source>
        <dbReference type="PIRSR" id="PIRSR000445-3"/>
    </source>
</evidence>
<dbReference type="EMBL" id="CP040058">
    <property type="protein sequence ID" value="QCP35369.1"/>
    <property type="molecule type" value="Genomic_DNA"/>
</dbReference>
<evidence type="ECO:0000259" key="14">
    <source>
        <dbReference type="Pfam" id="PF01488"/>
    </source>
</evidence>
<evidence type="ECO:0000256" key="8">
    <source>
        <dbReference type="HAMAP-Rule" id="MF_00087"/>
    </source>
</evidence>
<dbReference type="Pfam" id="PF00745">
    <property type="entry name" value="GlutR_dimer"/>
    <property type="match status" value="1"/>
</dbReference>
<proteinExistence type="inferred from homology"/>
<evidence type="ECO:0000256" key="7">
    <source>
        <dbReference type="ARBA" id="ARBA00047464"/>
    </source>
</evidence>
<dbReference type="CDD" id="cd05213">
    <property type="entry name" value="NAD_bind_Glutamyl_tRNA_reduct"/>
    <property type="match status" value="1"/>
</dbReference>
<evidence type="ECO:0000259" key="13">
    <source>
        <dbReference type="Pfam" id="PF00745"/>
    </source>
</evidence>
<keyword evidence="6 8" id="KW-0627">Porphyrin biosynthesis</keyword>
<dbReference type="InterPro" id="IPR000343">
    <property type="entry name" value="4pyrrol_synth_GluRdtase"/>
</dbReference>
<dbReference type="Gene3D" id="3.30.460.30">
    <property type="entry name" value="Glutamyl-tRNA reductase, N-terminal domain"/>
    <property type="match status" value="1"/>
</dbReference>
<organism evidence="16 17">
    <name type="scientific">Anaerostipes rhamnosivorans</name>
    <dbReference type="NCBI Taxonomy" id="1229621"/>
    <lineage>
        <taxon>Bacteria</taxon>
        <taxon>Bacillati</taxon>
        <taxon>Bacillota</taxon>
        <taxon>Clostridia</taxon>
        <taxon>Lachnospirales</taxon>
        <taxon>Lachnospiraceae</taxon>
        <taxon>Anaerostipes</taxon>
    </lineage>
</organism>
<comment type="caution">
    <text evidence="8">Lacks conserved residue(s) required for the propagation of feature annotation.</text>
</comment>
<feature type="domain" description="Tetrapyrrole biosynthesis glutamyl-tRNA reductase dimerisation" evidence="13">
    <location>
        <begin position="307"/>
        <end position="383"/>
    </location>
</feature>
<dbReference type="InterPro" id="IPR015896">
    <property type="entry name" value="4pyrrol_synth_GluRdtase_dimer"/>
</dbReference>
<feature type="binding site" evidence="8 10">
    <location>
        <position position="115"/>
    </location>
    <ligand>
        <name>substrate</name>
    </ligand>
</feature>
<dbReference type="InterPro" id="IPR018214">
    <property type="entry name" value="GluRdtase_CS"/>
</dbReference>
<gene>
    <name evidence="8" type="primary">hemA</name>
    <name evidence="16" type="ORF">AR1Y2_1915</name>
</gene>
<dbReference type="NCBIfam" id="TIGR01035">
    <property type="entry name" value="hemA"/>
    <property type="match status" value="1"/>
</dbReference>
<feature type="domain" description="Glutamyl-tRNA reductase N-terminal" evidence="15">
    <location>
        <begin position="6"/>
        <end position="151"/>
    </location>
</feature>
<dbReference type="InterPro" id="IPR036291">
    <property type="entry name" value="NAD(P)-bd_dom_sf"/>
</dbReference>
<dbReference type="UniPathway" id="UPA00251">
    <property type="reaction ID" value="UER00316"/>
</dbReference>
<keyword evidence="4 8" id="KW-0521">NADP</keyword>
<evidence type="ECO:0000256" key="9">
    <source>
        <dbReference type="PIRSR" id="PIRSR000445-1"/>
    </source>
</evidence>
<dbReference type="OrthoDB" id="110209at2"/>
<dbReference type="KEGG" id="arf:AR1Y2_1915"/>
<sequence>MELSMIGIDYHTASVDEREPFAFTDSGAVRFMQSVKDADPKASCIVLSTCNRTELWFYHLGRDPLEYLFSQLSIIDDSKRRLFVRRSGEEAVLYLMELASGIHSQILGEDQIVSQVRDALERARECCKPDSVLDTLFRMAVTAAKKVKTDTRIGSRDTSVPERAVSILEERYGSFQGKRCLVIGNGEMGRLLASWLVHKKAQVSMTLRQYRKQDVMIPAGCQVVPYKERYEAMGAMDFIFSATRSPHYTVYAQQASETFQKQHTYVFADLAVPRDLDPKLSELNGCKLLGMDDLGIQASVNEKEMQKARKILREQTGEFMNWYYFRNYIPLVHAVSNAAAELTNAKLKNSYKELRKEGADVCRLKQEVERASASALERILFGLKDILPREEWPQILKALEASAEEVSIY</sequence>
<dbReference type="Pfam" id="PF05201">
    <property type="entry name" value="GlutR_N"/>
    <property type="match status" value="1"/>
</dbReference>
<evidence type="ECO:0000256" key="2">
    <source>
        <dbReference type="ARBA" id="ARBA00005916"/>
    </source>
</evidence>
<dbReference type="InterPro" id="IPR015895">
    <property type="entry name" value="4pyrrol_synth_GluRdtase_N"/>
</dbReference>
<dbReference type="GO" id="GO:0050661">
    <property type="term" value="F:NADP binding"/>
    <property type="evidence" value="ECO:0007669"/>
    <property type="project" value="InterPro"/>
</dbReference>
<feature type="binding site" evidence="8 10">
    <location>
        <begin position="49"/>
        <end position="52"/>
    </location>
    <ligand>
        <name>substrate</name>
    </ligand>
</feature>
<dbReference type="GO" id="GO:0008883">
    <property type="term" value="F:glutamyl-tRNA reductase activity"/>
    <property type="evidence" value="ECO:0007669"/>
    <property type="project" value="UniProtKB-UniRule"/>
</dbReference>
<dbReference type="PANTHER" id="PTHR43013:SF1">
    <property type="entry name" value="GLUTAMYL-TRNA REDUCTASE"/>
    <property type="match status" value="1"/>
</dbReference>
<evidence type="ECO:0000256" key="6">
    <source>
        <dbReference type="ARBA" id="ARBA00023244"/>
    </source>
</evidence>
<dbReference type="HAMAP" id="MF_00087">
    <property type="entry name" value="Glu_tRNA_reductase"/>
    <property type="match status" value="1"/>
</dbReference>
<evidence type="ECO:0000256" key="10">
    <source>
        <dbReference type="PIRSR" id="PIRSR000445-2"/>
    </source>
</evidence>
<evidence type="ECO:0000259" key="15">
    <source>
        <dbReference type="Pfam" id="PF05201"/>
    </source>
</evidence>
<evidence type="ECO:0000313" key="16">
    <source>
        <dbReference type="EMBL" id="QCP35369.1"/>
    </source>
</evidence>
<comment type="miscellaneous">
    <text evidence="8">During catalysis, the active site Cys acts as a nucleophile attacking the alpha-carbonyl group of tRNA-bound glutamate with the formation of a thioester intermediate between enzyme and glutamate, and the concomitant release of tRNA(Glu). The thioester intermediate is finally reduced by direct hydride transfer from NADPH, to form the product GSA.</text>
</comment>
<evidence type="ECO:0000256" key="1">
    <source>
        <dbReference type="ARBA" id="ARBA00005059"/>
    </source>
</evidence>
<comment type="domain">
    <text evidence="8">Possesses an unusual extended V-shaped dimeric structure with each monomer consisting of three distinct domains arranged along a curved 'spinal' alpha-helix. The N-terminal catalytic domain specifically recognizes the glutamate moiety of the substrate. The second domain is the NADPH-binding domain, and the third C-terminal domain is responsible for dimerization.</text>
</comment>
<evidence type="ECO:0000256" key="5">
    <source>
        <dbReference type="ARBA" id="ARBA00023002"/>
    </source>
</evidence>
<dbReference type="SUPFAM" id="SSF69742">
    <property type="entry name" value="Glutamyl tRNA-reductase catalytic, N-terminal domain"/>
    <property type="match status" value="1"/>
</dbReference>
<dbReference type="InterPro" id="IPR036343">
    <property type="entry name" value="GluRdtase_N_sf"/>
</dbReference>
<name>A0A4P8IJQ1_9FIRM</name>
<dbReference type="PIRSF" id="PIRSF000445">
    <property type="entry name" value="4pyrrol_synth_GluRdtase"/>
    <property type="match status" value="1"/>
</dbReference>
<dbReference type="InterPro" id="IPR006151">
    <property type="entry name" value="Shikm_DH/Glu-tRNA_Rdtase"/>
</dbReference>
<dbReference type="Pfam" id="PF01488">
    <property type="entry name" value="Shikimate_DH"/>
    <property type="match status" value="1"/>
</dbReference>
<keyword evidence="17" id="KW-1185">Reference proteome</keyword>
<comment type="subunit">
    <text evidence="8">Homodimer.</text>
</comment>
<evidence type="ECO:0000256" key="4">
    <source>
        <dbReference type="ARBA" id="ARBA00022857"/>
    </source>
</evidence>
<feature type="binding site" evidence="8 10">
    <location>
        <begin position="109"/>
        <end position="111"/>
    </location>
    <ligand>
        <name>substrate</name>
    </ligand>
</feature>
<keyword evidence="5 8" id="KW-0560">Oxidoreductase</keyword>
<dbReference type="GO" id="GO:0019353">
    <property type="term" value="P:protoporphyrinogen IX biosynthetic process from glutamate"/>
    <property type="evidence" value="ECO:0007669"/>
    <property type="project" value="TreeGrafter"/>
</dbReference>
<comment type="similarity">
    <text evidence="2 8 12">Belongs to the glutamyl-tRNA reductase family.</text>
</comment>
<feature type="active site" description="Nucleophile" evidence="8 9">
    <location>
        <position position="50"/>
    </location>
</feature>
<accession>A0A4P8IJQ1</accession>
<dbReference type="Proteomes" id="UP000298653">
    <property type="component" value="Chromosome"/>
</dbReference>
<comment type="pathway">
    <text evidence="1 8 12">Porphyrin-containing compound metabolism; protoporphyrin-IX biosynthesis; 5-aminolevulinate from L-glutamyl-tRNA(Glu): step 1/2.</text>
</comment>
<protein>
    <recommendedName>
        <fullName evidence="3 8">Glutamyl-tRNA reductase</fullName>
        <shortName evidence="8">GluTR</shortName>
        <ecNumber evidence="3 8">1.2.1.70</ecNumber>
    </recommendedName>
</protein>
<feature type="binding site" evidence="8 11">
    <location>
        <begin position="184"/>
        <end position="189"/>
    </location>
    <ligand>
        <name>NADP(+)</name>
        <dbReference type="ChEBI" id="CHEBI:58349"/>
    </ligand>
</feature>
<evidence type="ECO:0000256" key="12">
    <source>
        <dbReference type="RuleBase" id="RU000584"/>
    </source>
</evidence>
<dbReference type="PANTHER" id="PTHR43013">
    <property type="entry name" value="GLUTAMYL-TRNA REDUCTASE"/>
    <property type="match status" value="1"/>
</dbReference>
<evidence type="ECO:0000256" key="3">
    <source>
        <dbReference type="ARBA" id="ARBA00012970"/>
    </source>
</evidence>
<feature type="domain" description="Quinate/shikimate 5-dehydrogenase/glutamyl-tRNA reductase" evidence="14">
    <location>
        <begin position="169"/>
        <end position="294"/>
    </location>
</feature>
<comment type="function">
    <text evidence="8">Catalyzes the NADPH-dependent reduction of glutamyl-tRNA(Glu) to glutamate 1-semialdehyde (GSA).</text>
</comment>
<reference evidence="16 17" key="1">
    <citation type="submission" date="2019-05" db="EMBL/GenBank/DDBJ databases">
        <title>Complete genome sequencing of Anaerostipes rhamnosivorans.</title>
        <authorList>
            <person name="Bui T.P.N."/>
            <person name="de Vos W.M."/>
        </authorList>
    </citation>
    <scope>NUCLEOTIDE SEQUENCE [LARGE SCALE GENOMIC DNA]</scope>
    <source>
        <strain evidence="16 17">1y2</strain>
    </source>
</reference>
<dbReference type="PROSITE" id="PS00747">
    <property type="entry name" value="GLUTR"/>
    <property type="match status" value="1"/>
</dbReference>
<dbReference type="EC" id="1.2.1.70" evidence="3 8"/>
<dbReference type="RefSeq" id="WP_137328759.1">
    <property type="nucleotide sequence ID" value="NZ_CP040058.1"/>
</dbReference>